<sequence>MKEPATFCRTAALAVNDSPVLQTTEPVTVATVFDSLRAASGSTPMNSTSAMADPAVISNAADIPAAFTMNREWFMNSSPVIMKW</sequence>
<reference evidence="1 2" key="1">
    <citation type="submission" date="2016-12" db="EMBL/GenBank/DDBJ databases">
        <title>Genome sequencing of Methylocaldum marinum.</title>
        <authorList>
            <person name="Takeuchi M."/>
            <person name="Kamagata Y."/>
            <person name="Hiraoka S."/>
            <person name="Oshima K."/>
            <person name="Hattori M."/>
            <person name="Iwasaki W."/>
        </authorList>
    </citation>
    <scope>NUCLEOTIDE SEQUENCE [LARGE SCALE GENOMIC DNA]</scope>
    <source>
        <strain evidence="1 2">S8</strain>
    </source>
</reference>
<gene>
    <name evidence="1" type="ORF">sS8_1529</name>
</gene>
<evidence type="ECO:0000313" key="1">
    <source>
        <dbReference type="EMBL" id="BBA33488.1"/>
    </source>
</evidence>
<dbReference type="EMBL" id="AP017928">
    <property type="protein sequence ID" value="BBA33488.1"/>
    <property type="molecule type" value="Genomic_DNA"/>
</dbReference>
<keyword evidence="2" id="KW-1185">Reference proteome</keyword>
<dbReference type="AlphaFoldDB" id="A0A250KPG9"/>
<protein>
    <submittedName>
        <fullName evidence="1">Uncharacterized protein</fullName>
    </submittedName>
</protein>
<dbReference type="KEGG" id="mmai:sS8_1529"/>
<name>A0A250KPG9_9GAMM</name>
<proteinExistence type="predicted"/>
<dbReference type="Proteomes" id="UP000266313">
    <property type="component" value="Chromosome"/>
</dbReference>
<accession>A0A250KPG9</accession>
<organism evidence="1 2">
    <name type="scientific">Methylocaldum marinum</name>
    <dbReference type="NCBI Taxonomy" id="1432792"/>
    <lineage>
        <taxon>Bacteria</taxon>
        <taxon>Pseudomonadati</taxon>
        <taxon>Pseudomonadota</taxon>
        <taxon>Gammaproteobacteria</taxon>
        <taxon>Methylococcales</taxon>
        <taxon>Methylococcaceae</taxon>
        <taxon>Methylocaldum</taxon>
    </lineage>
</organism>
<evidence type="ECO:0000313" key="2">
    <source>
        <dbReference type="Proteomes" id="UP000266313"/>
    </source>
</evidence>